<organism evidence="3 4">
    <name type="scientific">Tetrahymena thermophila (strain SB210)</name>
    <dbReference type="NCBI Taxonomy" id="312017"/>
    <lineage>
        <taxon>Eukaryota</taxon>
        <taxon>Sar</taxon>
        <taxon>Alveolata</taxon>
        <taxon>Ciliophora</taxon>
        <taxon>Intramacronucleata</taxon>
        <taxon>Oligohymenophorea</taxon>
        <taxon>Hymenostomatida</taxon>
        <taxon>Tetrahymenina</taxon>
        <taxon>Tetrahymenidae</taxon>
        <taxon>Tetrahymena</taxon>
    </lineage>
</organism>
<keyword evidence="2" id="KW-0732">Signal</keyword>
<dbReference type="InParanoid" id="Q22NJ8"/>
<keyword evidence="1" id="KW-1133">Transmembrane helix</keyword>
<reference evidence="4" key="1">
    <citation type="journal article" date="2006" name="PLoS Biol.">
        <title>Macronuclear genome sequence of the ciliate Tetrahymena thermophila, a model eukaryote.</title>
        <authorList>
            <person name="Eisen J.A."/>
            <person name="Coyne R.S."/>
            <person name="Wu M."/>
            <person name="Wu D."/>
            <person name="Thiagarajan M."/>
            <person name="Wortman J.R."/>
            <person name="Badger J.H."/>
            <person name="Ren Q."/>
            <person name="Amedeo P."/>
            <person name="Jones K.M."/>
            <person name="Tallon L.J."/>
            <person name="Delcher A.L."/>
            <person name="Salzberg S.L."/>
            <person name="Silva J.C."/>
            <person name="Haas B.J."/>
            <person name="Majoros W.H."/>
            <person name="Farzad M."/>
            <person name="Carlton J.M."/>
            <person name="Smith R.K. Jr."/>
            <person name="Garg J."/>
            <person name="Pearlman R.E."/>
            <person name="Karrer K.M."/>
            <person name="Sun L."/>
            <person name="Manning G."/>
            <person name="Elde N.C."/>
            <person name="Turkewitz A.P."/>
            <person name="Asai D.J."/>
            <person name="Wilkes D.E."/>
            <person name="Wang Y."/>
            <person name="Cai H."/>
            <person name="Collins K."/>
            <person name="Stewart B.A."/>
            <person name="Lee S.R."/>
            <person name="Wilamowska K."/>
            <person name="Weinberg Z."/>
            <person name="Ruzzo W.L."/>
            <person name="Wloga D."/>
            <person name="Gaertig J."/>
            <person name="Frankel J."/>
            <person name="Tsao C.-C."/>
            <person name="Gorovsky M.A."/>
            <person name="Keeling P.J."/>
            <person name="Waller R.F."/>
            <person name="Patron N.J."/>
            <person name="Cherry J.M."/>
            <person name="Stover N.A."/>
            <person name="Krieger C.J."/>
            <person name="del Toro C."/>
            <person name="Ryder H.F."/>
            <person name="Williamson S.C."/>
            <person name="Barbeau R.A."/>
            <person name="Hamilton E.P."/>
            <person name="Orias E."/>
        </authorList>
    </citation>
    <scope>NUCLEOTIDE SEQUENCE [LARGE SCALE GENOMIC DNA]</scope>
    <source>
        <strain evidence="4">SB210</strain>
    </source>
</reference>
<keyword evidence="1" id="KW-0472">Membrane</keyword>
<dbReference type="EMBL" id="GG662857">
    <property type="protein sequence ID" value="EAR86787.1"/>
    <property type="molecule type" value="Genomic_DNA"/>
</dbReference>
<evidence type="ECO:0000313" key="4">
    <source>
        <dbReference type="Proteomes" id="UP000009168"/>
    </source>
</evidence>
<dbReference type="HOGENOM" id="CLU_1975003_0_0_1"/>
<feature type="chain" id="PRO_5004201072" evidence="2">
    <location>
        <begin position="18"/>
        <end position="127"/>
    </location>
</feature>
<dbReference type="Proteomes" id="UP000009168">
    <property type="component" value="Unassembled WGS sequence"/>
</dbReference>
<evidence type="ECO:0000313" key="3">
    <source>
        <dbReference type="EMBL" id="EAR86787.1"/>
    </source>
</evidence>
<dbReference type="RefSeq" id="XP_001007032.1">
    <property type="nucleotide sequence ID" value="XM_001007032.1"/>
</dbReference>
<evidence type="ECO:0000256" key="2">
    <source>
        <dbReference type="SAM" id="SignalP"/>
    </source>
</evidence>
<name>Q22NJ8_TETTS</name>
<sequence length="127" mass="13193">MKVIILIAIIAFNAVKCDTPSWASSSVTQTAKNCVTALVLPTCLATTCADAAKAYSTCIICSSNNGSFSAYLSCAKSCANTYINDPTTKGDTTVATYANGYTSCIQAMNGSLLALSGFFITILALLF</sequence>
<dbReference type="AlphaFoldDB" id="Q22NJ8"/>
<keyword evidence="1 3" id="KW-0812">Transmembrane</keyword>
<keyword evidence="4" id="KW-1185">Reference proteome</keyword>
<evidence type="ECO:0000256" key="1">
    <source>
        <dbReference type="SAM" id="Phobius"/>
    </source>
</evidence>
<dbReference type="KEGG" id="tet:TTHERM_00198510"/>
<accession>Q22NJ8</accession>
<feature type="signal peptide" evidence="2">
    <location>
        <begin position="1"/>
        <end position="17"/>
    </location>
</feature>
<protein>
    <submittedName>
        <fullName evidence="3">Transmembrane protein, putative</fullName>
    </submittedName>
</protein>
<gene>
    <name evidence="3" type="ORF">TTHERM_00198510</name>
</gene>
<dbReference type="GeneID" id="7823532"/>
<feature type="transmembrane region" description="Helical" evidence="1">
    <location>
        <begin position="107"/>
        <end position="126"/>
    </location>
</feature>
<proteinExistence type="predicted"/>